<evidence type="ECO:0000313" key="2">
    <source>
        <dbReference type="Proteomes" id="UP000801864"/>
    </source>
</evidence>
<gene>
    <name evidence="1" type="ORF">CFAM422_005156</name>
</gene>
<protein>
    <submittedName>
        <fullName evidence="1">Uncharacterized protein</fullName>
    </submittedName>
</protein>
<evidence type="ECO:0000313" key="1">
    <source>
        <dbReference type="EMBL" id="KAF3072437.1"/>
    </source>
</evidence>
<accession>A0A9P5CFL2</accession>
<keyword evidence="2" id="KW-1185">Reference proteome</keyword>
<dbReference type="AlphaFoldDB" id="A0A9P5CFL2"/>
<proteinExistence type="predicted"/>
<dbReference type="Proteomes" id="UP000801864">
    <property type="component" value="Unassembled WGS sequence"/>
</dbReference>
<organism evidence="1 2">
    <name type="scientific">Trichoderma lentiforme</name>
    <dbReference type="NCBI Taxonomy" id="1567552"/>
    <lineage>
        <taxon>Eukaryota</taxon>
        <taxon>Fungi</taxon>
        <taxon>Dikarya</taxon>
        <taxon>Ascomycota</taxon>
        <taxon>Pezizomycotina</taxon>
        <taxon>Sordariomycetes</taxon>
        <taxon>Hypocreomycetidae</taxon>
        <taxon>Hypocreales</taxon>
        <taxon>Hypocreaceae</taxon>
        <taxon>Trichoderma</taxon>
    </lineage>
</organism>
<sequence>MGCVLHNPGNPSSSLPWPENRWSVLISRTNDTLQLGAIASRVVKFVFFLPQFTWDNRLLSCSRTPLPPSEELSMQASRRHVSASNVLSRGPLVEQEILDRGVVAKKRDGVEAKLKMQQCPHDTALGERIFSQ</sequence>
<dbReference type="EMBL" id="QLNT01000008">
    <property type="protein sequence ID" value="KAF3072437.1"/>
    <property type="molecule type" value="Genomic_DNA"/>
</dbReference>
<name>A0A9P5CFL2_9HYPO</name>
<reference evidence="1 2" key="1">
    <citation type="submission" date="2018-06" db="EMBL/GenBank/DDBJ databases">
        <title>Genome analysis of cellulolytic fungus Trichoderma lentiforme CFAM-422.</title>
        <authorList>
            <person name="Steindorff A.S."/>
            <person name="Formighieri E.F."/>
            <person name="Midorikawa G.E.O."/>
            <person name="Tamietti M.S."/>
            <person name="Ramos E.Z."/>
            <person name="Silva A.S."/>
            <person name="Bon E.P.S."/>
            <person name="Mendes T.D."/>
            <person name="Damaso M.C.T."/>
            <person name="Favaro L.C.L."/>
        </authorList>
    </citation>
    <scope>NUCLEOTIDE SEQUENCE [LARGE SCALE GENOMIC DNA]</scope>
    <source>
        <strain evidence="1 2">CFAM-422</strain>
    </source>
</reference>
<comment type="caution">
    <text evidence="1">The sequence shown here is derived from an EMBL/GenBank/DDBJ whole genome shotgun (WGS) entry which is preliminary data.</text>
</comment>